<evidence type="ECO:0000259" key="6">
    <source>
        <dbReference type="Pfam" id="PF16507"/>
    </source>
</evidence>
<reference evidence="7" key="1">
    <citation type="submission" date="2024-02" db="EMBL/GenBank/DDBJ databases">
        <authorList>
            <consortium name="ELIXIR-Norway"/>
            <consortium name="Elixir Norway"/>
        </authorList>
    </citation>
    <scope>NUCLEOTIDE SEQUENCE</scope>
</reference>
<feature type="domain" description="Proteasome activator Blm10 middle HEAT repeats region" evidence="6">
    <location>
        <begin position="336"/>
        <end position="529"/>
    </location>
</feature>
<dbReference type="InterPro" id="IPR021843">
    <property type="entry name" value="PSME4_C"/>
</dbReference>
<dbReference type="Pfam" id="PF16507">
    <property type="entry name" value="HEAT_PSME4_mid"/>
    <property type="match status" value="2"/>
</dbReference>
<evidence type="ECO:0000313" key="7">
    <source>
        <dbReference type="EMBL" id="CAK9210570.1"/>
    </source>
</evidence>
<keyword evidence="4" id="KW-0234">DNA repair</keyword>
<organism evidence="7 8">
    <name type="scientific">Sphagnum troendelagicum</name>
    <dbReference type="NCBI Taxonomy" id="128251"/>
    <lineage>
        <taxon>Eukaryota</taxon>
        <taxon>Viridiplantae</taxon>
        <taxon>Streptophyta</taxon>
        <taxon>Embryophyta</taxon>
        <taxon>Bryophyta</taxon>
        <taxon>Sphagnophytina</taxon>
        <taxon>Sphagnopsida</taxon>
        <taxon>Sphagnales</taxon>
        <taxon>Sphagnaceae</taxon>
        <taxon>Sphagnum</taxon>
    </lineage>
</organism>
<dbReference type="PANTHER" id="PTHR32170">
    <property type="entry name" value="PROTEASOME ACTIVATOR COMPLEX SUBUNIT 4"/>
    <property type="match status" value="1"/>
</dbReference>
<name>A0ABP0U193_9BRYO</name>
<evidence type="ECO:0000259" key="5">
    <source>
        <dbReference type="Pfam" id="PF11919"/>
    </source>
</evidence>
<comment type="similarity">
    <text evidence="1">Belongs to the BLM10 family.</text>
</comment>
<dbReference type="InterPro" id="IPR016024">
    <property type="entry name" value="ARM-type_fold"/>
</dbReference>
<proteinExistence type="inferred from homology"/>
<dbReference type="SUPFAM" id="SSF48371">
    <property type="entry name" value="ARM repeat"/>
    <property type="match status" value="1"/>
</dbReference>
<dbReference type="PANTHER" id="PTHR32170:SF3">
    <property type="entry name" value="PROTEASOME ACTIVATOR COMPLEX SUBUNIT 4"/>
    <property type="match status" value="1"/>
</dbReference>
<keyword evidence="3" id="KW-0227">DNA damage</keyword>
<gene>
    <name evidence="7" type="ORF">CSSPTR1EN2_LOCUS10226</name>
</gene>
<accession>A0ABP0U193</accession>
<evidence type="ECO:0000256" key="3">
    <source>
        <dbReference type="ARBA" id="ARBA00022763"/>
    </source>
</evidence>
<feature type="domain" description="Proteasome activator complex subunit 4 C-terminal" evidence="5">
    <location>
        <begin position="1762"/>
        <end position="1847"/>
    </location>
</feature>
<dbReference type="InterPro" id="IPR035309">
    <property type="entry name" value="PSME4"/>
</dbReference>
<evidence type="ECO:0000256" key="4">
    <source>
        <dbReference type="ARBA" id="ARBA00023204"/>
    </source>
</evidence>
<dbReference type="Pfam" id="PF11919">
    <property type="entry name" value="PSME4_C"/>
    <property type="match status" value="1"/>
</dbReference>
<evidence type="ECO:0008006" key="9">
    <source>
        <dbReference type="Google" id="ProtNLM"/>
    </source>
</evidence>
<evidence type="ECO:0000256" key="2">
    <source>
        <dbReference type="ARBA" id="ARBA00022737"/>
    </source>
</evidence>
<dbReference type="Proteomes" id="UP001497512">
    <property type="component" value="Chromosome 18"/>
</dbReference>
<protein>
    <recommendedName>
        <fullName evidence="9">Proteasome activator subunit 4</fullName>
    </recommendedName>
</protein>
<evidence type="ECO:0000256" key="1">
    <source>
        <dbReference type="ARBA" id="ARBA00005739"/>
    </source>
</evidence>
<sequence length="1847" mass="202307">MAIEHAEDDVRMEEVLTEESEQYLYNAWLPVAQESRTEKHRFHEVVSLLQLTWKPHDLDTRFATLKWIPVISMFLKVKSQLDLQDLEAVVKIGLDVILRSSDNFFVQVRWGQLLVSKILKKFGKKLELTIEWQPLYKLVHDAHFKRRKSYEGLALTQIHLENMTSLVRLCRRFFPPTAAIEIWREFRPAFEDLSHNSSLEAVGFVSLFLPSTLHIDGNVDTPLLTRDWLIEVLHLWAAVPNCNFWNLQWASLLSRVIKHSSLWEVWEPLLPTLFTFYLRSFEVPVGGASASSPIQREIPREVLLAFNSGWSLSASKVNAKSIVYLLKEGGSAQHELEVLVDLLEQYFHPSNGGPWTSGLEQFLRNLVHYFLKRVAGLHKHKGRAPQISKMQRVAFVKAVLRLSERGKYSKNQSLASTAASCASTLAFVEPDLVLPLVVSQFHTAMDTITATHQLQTAVTSLALVARAIILASSTQGSTQQDGILESDTVPSPKETLVVAMFDTLLGMDANDPPKTLATLQLYCSVFSSVGVLGDQSDGGSDVLPIDWSDWLNEFLSRLFTLLVHLEPSSQSGDAGSDSGSHLVAKTFLMQAGSFYHHVIEILFGRLTRPLYLQALRKVARFVHGQVLPGAVAEVGFLCTAAVYASPADAVPQLLGPLMDSILSALADAPVTGLSGDGPWAEFKVGKVAPKLPSLELSVTYQLNVLAIAVMYGGPALLQYEKLLIQVIGAAFDAPSSKVNEAGSRVLSGLLGSLVLYYPTDQHRVHTDMDGAEAWITMKGPVDDGPKWHYPNNDEIAFANHLLSLHLQSPLASLRSICNENRQANSSGQLKECLRVLLLRVDASLRGVRSCLPDFQTGFEEHSGQPLVVAGAAGATVGSVMLREETATTLHTTFEFLVKERADDSVLLVLLIQVLDLAANYGGIEYGHWVQERTLWQYESKCFTEPKVNFITNPQGRGKRWPRWLVVEMVHARNALRASQNGYRHYQRGVDKFVAPSHVALLSKDLLTLSLHHYDAVRSLAAGTLGKLLKRFQMLVKDCMPILTGRLQDAGDTEDSALGACRVLMSRPILRHLMQVFIFPLGYSSTLFFLPLYEFSHHDSVKAQTAINELFIVFNVRSGGLPVSSLSHTEEQPETMTYTGLINHIKNRLADGALNIHWRYNLMAQGMLLLLVVPPVADKDLATSNQFLSNLTSELPPLRPLSVAALLLLLQPGPHKMSSNVSTHGSAQNNLSAALCVQQSVVSMFQRGNFGEKVVGNLAVDHVYTESQGRGVGGLRSMQELGLTALLPSFLRDWPRTQTWDATMSGEAFSPNHAKLFKRLVQEGGVTVLDALRAPVEKAISAVEERGNQSVSAEVLAGLLHSDVTCVVDAWGTWIRPLLRKALLQSTVESAPEWAACLRFAVTGKGPGGCSAPLLRYQILESLSEPLAPASASTSLVTKRLMFLQAALVEVLPASRLKSENLYQASLLSELLTCMNHPASQVREGVGNLMCVVGGNLSIALRLAATSHGTDAAVAENMVSVDESIKRWSMEMVEGAAAAASKIQIRNGQTLGGTALAVSSSIGPLNSSGVEAEVTEGDAAAKWMETALFFVSASIKSGRAVPLNSVIVGLLHPIFSLQETADKELSALAKGVLRLLNSAAPFDSEQVGGAVTAVLAATSDLNWHTRFAALTFLQSLVYRHTFILAGTAMAALWRRVQELLSDPQLEVRDLAATTLSGMLKGTDGELAKAFREQSLAASLSFQGSTIGKNRKKGAVGNGLSTASVHGIVLGLAACVLSMPYDMPSWLPEMVTQLAKFSKEPAPMRTTVTKTIAEFRRTHFDTWSFQKAAFTEEQLEVLTDLTNSASYFV</sequence>
<dbReference type="Gene3D" id="1.25.10.10">
    <property type="entry name" value="Leucine-rich Repeat Variant"/>
    <property type="match status" value="1"/>
</dbReference>
<dbReference type="InterPro" id="IPR032430">
    <property type="entry name" value="Blm10_mid"/>
</dbReference>
<keyword evidence="8" id="KW-1185">Reference proteome</keyword>
<evidence type="ECO:0000313" key="8">
    <source>
        <dbReference type="Proteomes" id="UP001497512"/>
    </source>
</evidence>
<feature type="domain" description="Proteasome activator Blm10 middle HEAT repeats region" evidence="6">
    <location>
        <begin position="547"/>
        <end position="847"/>
    </location>
</feature>
<dbReference type="EMBL" id="OZ019910">
    <property type="protein sequence ID" value="CAK9210570.1"/>
    <property type="molecule type" value="Genomic_DNA"/>
</dbReference>
<dbReference type="InterPro" id="IPR011989">
    <property type="entry name" value="ARM-like"/>
</dbReference>
<keyword evidence="2" id="KW-0677">Repeat</keyword>